<comment type="caution">
    <text evidence="2">The sequence shown here is derived from an EMBL/GenBank/DDBJ whole genome shotgun (WGS) entry which is preliminary data.</text>
</comment>
<protein>
    <submittedName>
        <fullName evidence="2">Uncharacterized protein</fullName>
    </submittedName>
</protein>
<dbReference type="Proteomes" id="UP000593571">
    <property type="component" value="Unassembled WGS sequence"/>
</dbReference>
<evidence type="ECO:0000313" key="3">
    <source>
        <dbReference type="Proteomes" id="UP000593571"/>
    </source>
</evidence>
<keyword evidence="1" id="KW-1133">Transmembrane helix</keyword>
<gene>
    <name evidence="2" type="ORF">HJG63_010937</name>
</gene>
<evidence type="ECO:0000256" key="1">
    <source>
        <dbReference type="SAM" id="Phobius"/>
    </source>
</evidence>
<keyword evidence="1" id="KW-0812">Transmembrane</keyword>
<reference evidence="2 3" key="1">
    <citation type="journal article" date="2020" name="Nature">
        <title>Six reference-quality genomes reveal evolution of bat adaptations.</title>
        <authorList>
            <person name="Jebb D."/>
            <person name="Huang Z."/>
            <person name="Pippel M."/>
            <person name="Hughes G.M."/>
            <person name="Lavrichenko K."/>
            <person name="Devanna P."/>
            <person name="Winkler S."/>
            <person name="Jermiin L.S."/>
            <person name="Skirmuntt E.C."/>
            <person name="Katzourakis A."/>
            <person name="Burkitt-Gray L."/>
            <person name="Ray D.A."/>
            <person name="Sullivan K.A.M."/>
            <person name="Roscito J.G."/>
            <person name="Kirilenko B.M."/>
            <person name="Davalos L.M."/>
            <person name="Corthals A.P."/>
            <person name="Power M.L."/>
            <person name="Jones G."/>
            <person name="Ransome R.D."/>
            <person name="Dechmann D.K.N."/>
            <person name="Locatelli A.G."/>
            <person name="Puechmaille S.J."/>
            <person name="Fedrigo O."/>
            <person name="Jarvis E.D."/>
            <person name="Hiller M."/>
            <person name="Vernes S.C."/>
            <person name="Myers E.W."/>
            <person name="Teeling E.C."/>
        </authorList>
    </citation>
    <scope>NUCLEOTIDE SEQUENCE [LARGE SCALE GENOMIC DNA]</scope>
    <source>
        <strain evidence="2">MRouAeg1</strain>
        <tissue evidence="2">Muscle</tissue>
    </source>
</reference>
<proteinExistence type="predicted"/>
<organism evidence="2 3">
    <name type="scientific">Rousettus aegyptiacus</name>
    <name type="common">Egyptian fruit bat</name>
    <name type="synonym">Pteropus aegyptiacus</name>
    <dbReference type="NCBI Taxonomy" id="9407"/>
    <lineage>
        <taxon>Eukaryota</taxon>
        <taxon>Metazoa</taxon>
        <taxon>Chordata</taxon>
        <taxon>Craniata</taxon>
        <taxon>Vertebrata</taxon>
        <taxon>Euteleostomi</taxon>
        <taxon>Mammalia</taxon>
        <taxon>Eutheria</taxon>
        <taxon>Laurasiatheria</taxon>
        <taxon>Chiroptera</taxon>
        <taxon>Yinpterochiroptera</taxon>
        <taxon>Pteropodoidea</taxon>
        <taxon>Pteropodidae</taxon>
        <taxon>Rousettinae</taxon>
        <taxon>Rousettus</taxon>
    </lineage>
</organism>
<dbReference type="AlphaFoldDB" id="A0A7J8HR05"/>
<sequence length="126" mass="14753">MRREMRRQREQWKVMSSTFKHSGYLTWLPRREGKILSQDLVLFWPLRKGKVVGGPMRPFVVMPRLLQAWTAQGDARKDAACLFPELHRLQPKGIAYPHGIRSGKELFSFCSALHCLLLWGQLYFLP</sequence>
<accession>A0A7J8HR05</accession>
<feature type="transmembrane region" description="Helical" evidence="1">
    <location>
        <begin position="106"/>
        <end position="125"/>
    </location>
</feature>
<name>A0A7J8HR05_ROUAE</name>
<dbReference type="EMBL" id="JACASE010000004">
    <property type="protein sequence ID" value="KAF6474784.1"/>
    <property type="molecule type" value="Genomic_DNA"/>
</dbReference>
<keyword evidence="3" id="KW-1185">Reference proteome</keyword>
<keyword evidence="1" id="KW-0472">Membrane</keyword>
<evidence type="ECO:0000313" key="2">
    <source>
        <dbReference type="EMBL" id="KAF6474784.1"/>
    </source>
</evidence>